<dbReference type="GO" id="GO:0000722">
    <property type="term" value="P:telomere maintenance via recombination"/>
    <property type="evidence" value="ECO:0007669"/>
    <property type="project" value="TreeGrafter"/>
</dbReference>
<dbReference type="GO" id="GO:0070034">
    <property type="term" value="F:telomerase RNA binding"/>
    <property type="evidence" value="ECO:0007669"/>
    <property type="project" value="TreeGrafter"/>
</dbReference>
<dbReference type="InterPro" id="IPR036465">
    <property type="entry name" value="vWFA_dom_sf"/>
</dbReference>
<dbReference type="InterPro" id="IPR037214">
    <property type="entry name" value="TROVE_dom_sf"/>
</dbReference>
<evidence type="ECO:0000259" key="1">
    <source>
        <dbReference type="PROSITE" id="PS50988"/>
    </source>
</evidence>
<dbReference type="PANTHER" id="PTHR44791:SF1">
    <property type="entry name" value="TELOMERASE PROTEIN COMPONENT 1"/>
    <property type="match status" value="1"/>
</dbReference>
<dbReference type="Gene3D" id="3.40.50.410">
    <property type="entry name" value="von Willebrand factor, type A domain"/>
    <property type="match status" value="1"/>
</dbReference>
<dbReference type="InterPro" id="IPR052652">
    <property type="entry name" value="Telomerase_Complex_Comp"/>
</dbReference>
<dbReference type="PANTHER" id="PTHR44791">
    <property type="entry name" value="TELOMERASE PROTEIN COMPONENT 1 TEP1"/>
    <property type="match status" value="1"/>
</dbReference>
<name>A0A6M3L143_9ZZZZ</name>
<dbReference type="SUPFAM" id="SSF140864">
    <property type="entry name" value="TROVE domain-like"/>
    <property type="match status" value="1"/>
</dbReference>
<organism evidence="2">
    <name type="scientific">viral metagenome</name>
    <dbReference type="NCBI Taxonomy" id="1070528"/>
    <lineage>
        <taxon>unclassified sequences</taxon>
        <taxon>metagenomes</taxon>
        <taxon>organismal metagenomes</taxon>
    </lineage>
</organism>
<reference evidence="2" key="1">
    <citation type="submission" date="2020-03" db="EMBL/GenBank/DDBJ databases">
        <title>The deep terrestrial virosphere.</title>
        <authorList>
            <person name="Holmfeldt K."/>
            <person name="Nilsson E."/>
            <person name="Simone D."/>
            <person name="Lopez-Fernandez M."/>
            <person name="Wu X."/>
            <person name="de Brujin I."/>
            <person name="Lundin D."/>
            <person name="Andersson A."/>
            <person name="Bertilsson S."/>
            <person name="Dopson M."/>
        </authorList>
    </citation>
    <scope>NUCLEOTIDE SEQUENCE</scope>
    <source>
        <strain evidence="2">MM415B02807</strain>
    </source>
</reference>
<evidence type="ECO:0000313" key="2">
    <source>
        <dbReference type="EMBL" id="QJA88226.1"/>
    </source>
</evidence>
<dbReference type="GO" id="GO:0003720">
    <property type="term" value="F:telomerase activity"/>
    <property type="evidence" value="ECO:0007669"/>
    <property type="project" value="TreeGrafter"/>
</dbReference>
<protein>
    <submittedName>
        <fullName evidence="2">Putative TROVE domain containing protein</fullName>
    </submittedName>
</protein>
<accession>A0A6M3L143</accession>
<dbReference type="SUPFAM" id="SSF53300">
    <property type="entry name" value="vWA-like"/>
    <property type="match status" value="1"/>
</dbReference>
<dbReference type="GO" id="GO:0005697">
    <property type="term" value="C:telomerase holoenzyme complex"/>
    <property type="evidence" value="ECO:0007669"/>
    <property type="project" value="TreeGrafter"/>
</dbReference>
<dbReference type="PROSITE" id="PS50988">
    <property type="entry name" value="TROVE"/>
    <property type="match status" value="1"/>
</dbReference>
<dbReference type="InterPro" id="IPR008858">
    <property type="entry name" value="TROVE_dom"/>
</dbReference>
<dbReference type="Pfam" id="PF05731">
    <property type="entry name" value="TROVE"/>
    <property type="match status" value="1"/>
</dbReference>
<gene>
    <name evidence="2" type="ORF">MM415B02807_0009</name>
</gene>
<proteinExistence type="predicted"/>
<dbReference type="EMBL" id="MT142763">
    <property type="protein sequence ID" value="QJA88226.1"/>
    <property type="molecule type" value="Genomic_DNA"/>
</dbReference>
<feature type="domain" description="TROVE" evidence="1">
    <location>
        <begin position="11"/>
        <end position="362"/>
    </location>
</feature>
<sequence>MARLNVPKPTIYTHEGAPAKQINPELQLRRSVMACLLWEKTFYEDGQDIAQRIAETIPKVKPQVVANIAVEAREKMKLRHVPLLIAREMARIESHKHLTADVLGRIIQRPDELTEFLAIYWKDGKQPLSARVKKGLATAFQKFDEYQLAKYDRGDTIKLRDVLFLCHGKPKNGVVGYTKEARRKGIPLPGGDGHLMFKKLVDGKLDVPDTWEVALSSGGDKKEHWERLLKENRLGALALLRNLRNMEQAKVDEHLIFSALETINVSRVLPFRFIAAARAVPQWEDRIEPAMMKALAGREKMTGKTILLVDRSGSMSAMLSAKSDMSRFDAGCALAILLREVCEHIMMFAFNHEIQLIPPRHGFALRDAFEMPYNGTYLGLAIADLNNSYEYDRLIVITDEQSHDKVPDPKGKGYMINVASYQNGVGYGAWTHIDGWSEAVIDYINTVEQFSSCRPPEQTPGAFLF</sequence>
<dbReference type="AlphaFoldDB" id="A0A6M3L143"/>